<accession>A0A6P4IL89</accession>
<dbReference type="InterPro" id="IPR044748">
    <property type="entry name" value="Trm3/TARBP1_C"/>
</dbReference>
<dbReference type="PANTHER" id="PTHR12029">
    <property type="entry name" value="RNA METHYLTRANSFERASE"/>
    <property type="match status" value="1"/>
</dbReference>
<dbReference type="Pfam" id="PF00588">
    <property type="entry name" value="SpoU_methylase"/>
    <property type="match status" value="1"/>
</dbReference>
<keyword evidence="5" id="KW-0694">RNA-binding</keyword>
<protein>
    <recommendedName>
        <fullName evidence="10">tRNA (guanosine(18)-2'-O)-methyltransferase TARBP1</fullName>
        <ecNumber evidence="9">2.1.1.34</ecNumber>
    </recommendedName>
    <alternativeName>
        <fullName evidence="11">TAR RNA-binding protein 1</fullName>
    </alternativeName>
</protein>
<comment type="function">
    <text evidence="8">S-adenosyl-L-methionine-dependent 2'-O-ribose methyltransferase that catalyzes the formation of 2'-O-methylguanosine at position 18 (Gm18) in a subset of tRNA. Selectively mediates Gm18 methylation of tRNAGln-TTG/CTG and tRNASer-TGA/GCT. Gm18 modification can enhance the stability of modified tRNAs.</text>
</comment>
<evidence type="ECO:0000256" key="11">
    <source>
        <dbReference type="ARBA" id="ARBA00093656"/>
    </source>
</evidence>
<evidence type="ECO:0000256" key="6">
    <source>
        <dbReference type="ARBA" id="ARBA00022990"/>
    </source>
</evidence>
<name>A0A6P4IL89_DROKI</name>
<comment type="catalytic activity">
    <reaction evidence="7">
        <text>guanosine(18) in tRNA + S-adenosyl-L-methionine = 2'-O-methylguanosine(18) in tRNA + S-adenosyl-L-homocysteine + H(+)</text>
        <dbReference type="Rhea" id="RHEA:20077"/>
        <dbReference type="Rhea" id="RHEA-COMP:10190"/>
        <dbReference type="Rhea" id="RHEA-COMP:10192"/>
        <dbReference type="ChEBI" id="CHEBI:15378"/>
        <dbReference type="ChEBI" id="CHEBI:57856"/>
        <dbReference type="ChEBI" id="CHEBI:59789"/>
        <dbReference type="ChEBI" id="CHEBI:74269"/>
        <dbReference type="ChEBI" id="CHEBI:74445"/>
        <dbReference type="EC" id="2.1.1.34"/>
    </reaction>
    <physiologicalReaction direction="left-to-right" evidence="7">
        <dbReference type="Rhea" id="RHEA:20078"/>
    </physiologicalReaction>
</comment>
<evidence type="ECO:0000256" key="8">
    <source>
        <dbReference type="ARBA" id="ARBA00093361"/>
    </source>
</evidence>
<keyword evidence="2" id="KW-0489">Methyltransferase</keyword>
<evidence type="ECO:0000256" key="9">
    <source>
        <dbReference type="ARBA" id="ARBA00093594"/>
    </source>
</evidence>
<dbReference type="EC" id="2.1.1.34" evidence="9"/>
<gene>
    <name evidence="14" type="primary">LOC108075544</name>
</gene>
<evidence type="ECO:0000256" key="1">
    <source>
        <dbReference type="ARBA" id="ARBA00007228"/>
    </source>
</evidence>
<proteinExistence type="inferred from homology"/>
<keyword evidence="3" id="KW-0808">Transferase</keyword>
<dbReference type="GO" id="GO:0141100">
    <property type="term" value="F:tRNA (guanine(18)-2'-O)-methyltransferase activity"/>
    <property type="evidence" value="ECO:0007669"/>
    <property type="project" value="UniProtKB-EC"/>
</dbReference>
<evidence type="ECO:0000256" key="5">
    <source>
        <dbReference type="ARBA" id="ARBA00022884"/>
    </source>
</evidence>
<keyword evidence="4" id="KW-0949">S-adenosyl-L-methionine</keyword>
<dbReference type="InterPro" id="IPR029028">
    <property type="entry name" value="Alpha/beta_knot_MTases"/>
</dbReference>
<reference evidence="14" key="1">
    <citation type="submission" date="2025-08" db="UniProtKB">
        <authorList>
            <consortium name="RefSeq"/>
        </authorList>
    </citation>
    <scope>IDENTIFICATION</scope>
    <source>
        <strain evidence="14">14028-0561.14</strain>
        <tissue evidence="14">Whole fly</tissue>
    </source>
</reference>
<dbReference type="InterPro" id="IPR001537">
    <property type="entry name" value="SpoU_MeTrfase"/>
</dbReference>
<evidence type="ECO:0000256" key="2">
    <source>
        <dbReference type="ARBA" id="ARBA00022603"/>
    </source>
</evidence>
<keyword evidence="6" id="KW-0007">Acetylation</keyword>
<dbReference type="Gene3D" id="3.40.1280.10">
    <property type="match status" value="1"/>
</dbReference>
<dbReference type="PANTHER" id="PTHR12029:SF11">
    <property type="entry name" value="METHYLTRANSFERASE TARBP1-RELATED"/>
    <property type="match status" value="1"/>
</dbReference>
<dbReference type="FunFam" id="3.40.1280.10:FF:000010">
    <property type="entry name" value="probable methyltransferase TARBP1"/>
    <property type="match status" value="1"/>
</dbReference>
<dbReference type="RefSeq" id="XP_017023536.1">
    <property type="nucleotide sequence ID" value="XM_017168047.3"/>
</dbReference>
<dbReference type="GO" id="GO:0003723">
    <property type="term" value="F:RNA binding"/>
    <property type="evidence" value="ECO:0007669"/>
    <property type="project" value="UniProtKB-KW"/>
</dbReference>
<dbReference type="Proteomes" id="UP001652661">
    <property type="component" value="Chromosome 3R"/>
</dbReference>
<evidence type="ECO:0000313" key="14">
    <source>
        <dbReference type="RefSeq" id="XP_017023536.1"/>
    </source>
</evidence>
<dbReference type="InterPro" id="IPR045330">
    <property type="entry name" value="TRM3/TARBP1"/>
</dbReference>
<dbReference type="CDD" id="cd18091">
    <property type="entry name" value="SpoU-like_TRM3-like"/>
    <property type="match status" value="1"/>
</dbReference>
<feature type="domain" description="tRNA/rRNA methyltransferase SpoU type" evidence="12">
    <location>
        <begin position="987"/>
        <end position="1128"/>
    </location>
</feature>
<evidence type="ECO:0000256" key="4">
    <source>
        <dbReference type="ARBA" id="ARBA00022691"/>
    </source>
</evidence>
<dbReference type="OrthoDB" id="241340at2759"/>
<dbReference type="GO" id="GO:0030488">
    <property type="term" value="P:tRNA methylation"/>
    <property type="evidence" value="ECO:0007669"/>
    <property type="project" value="InterPro"/>
</dbReference>
<comment type="similarity">
    <text evidence="1">Belongs to the class IV-like SAM-binding methyltransferase superfamily. RNA methyltransferase TrmH family.</text>
</comment>
<dbReference type="AlphaFoldDB" id="A0A6P4IL89"/>
<evidence type="ECO:0000256" key="10">
    <source>
        <dbReference type="ARBA" id="ARBA00093636"/>
    </source>
</evidence>
<dbReference type="GeneID" id="108075544"/>
<dbReference type="SUPFAM" id="SSF75217">
    <property type="entry name" value="alpha/beta knot"/>
    <property type="match status" value="1"/>
</dbReference>
<evidence type="ECO:0000259" key="12">
    <source>
        <dbReference type="Pfam" id="PF00588"/>
    </source>
</evidence>
<evidence type="ECO:0000256" key="3">
    <source>
        <dbReference type="ARBA" id="ARBA00022679"/>
    </source>
</evidence>
<dbReference type="InterPro" id="IPR029026">
    <property type="entry name" value="tRNA_m1G_MTases_N"/>
</dbReference>
<keyword evidence="13" id="KW-1185">Reference proteome</keyword>
<evidence type="ECO:0000313" key="13">
    <source>
        <dbReference type="Proteomes" id="UP001652661"/>
    </source>
</evidence>
<sequence length="1139" mass="129903">MSLPTTRATTATATHAVVQAVESYIQNQNLLGELAELDDMLYDLVDMHKDNELALKRVLQCIYNLLQTNCKWNVRFGPKLFHKLVSVAIADSREDTASRRQLVANVLVCVQLHARKFPRIEGKFVLQQLWSLSLSNDHQPHAAQILVHLFDDFVHNFGPECAQELVGVTQNLLQSQVREDRRAAYFLMRKLQGIQEVVAALQCSEQQWSSYVGIMENLEEQQSHLVLPTLSTLLPRLGLMSTNLSEDWLAWLRILCVRLLGDNNILVLRWTLKYFFSQASLTQLARFNLLPEFLAATNRTQLFNPEVLDSLTMEQLNDFMKGFEVEPLLQAIVGVPWHCVPLVYWLNGWQMVELPVVSKELLLQLCARVRSLQNPHLRDVAIKNVMFSFSKTIASLTISEYLNFIESLFNTIDDYADHYQLQDKIEKCSSFEEHIEHFNRRCCELVSQKDYKYDLFLAFLLKLRTVPKAKHGWWRFLPFFLHQNLDNPENYLDFYRSVYGIDTSLLQSGVSLDTLQQHLLERLECQTREEKSFVREHCVDLFASINLPTWGKLQELNIKPLELLDQGTDSTFGILANRLAEHTQPLQDENILPALIARLGRFNLAETQAILKYAVANLNREEYEKCVVDVLNRNTRLLGFMDSSDYIKAPPSFVLRGLLAGETTTGDARIEMACDNIKDTNTMAREQFKVYALNNKDLDVASICDSLLTMNNELSRKKTRYFANSKEHRRKMRIAKALLDLSDRWTWSDGLWEAALCPNDQLNISFMYEYLVAKMLPSIHPLLEQLKLLPSLKPSQQVSLISVVHIYCLNRWESLDKKLLSGIFADLLPLAMGANFQTRLLAQLVLHRLSIKSEESCLELAIADALKNSIEKTLGDKLSEFQNEARLVLPELGSECVNNISSAILWMTNAPFDENIDSCVGCRYHFRMKLEQVRKTFKAKKSSLAPELALSSTASNGNVQRKMNPVGDIYPDSDFVDAKKPPRDHELIVVASLIDKLPNLGGLARTCEVLGVETLILGLKSHAEKSDFTNLSMTAEKTLDIVEVKPEALAEFLMGKQMEGYKIVGAEQTAHSTNFVDFKFPRKCILLLGHEKHGIPADLIGFLDYAVEIPQFGLVRSLNVHVTGSLFIWEYCKQHLAKE</sequence>
<evidence type="ECO:0000256" key="7">
    <source>
        <dbReference type="ARBA" id="ARBA00093266"/>
    </source>
</evidence>
<organism evidence="13 14">
    <name type="scientific">Drosophila kikkawai</name>
    <name type="common">Fruit fly</name>
    <dbReference type="NCBI Taxonomy" id="30033"/>
    <lineage>
        <taxon>Eukaryota</taxon>
        <taxon>Metazoa</taxon>
        <taxon>Ecdysozoa</taxon>
        <taxon>Arthropoda</taxon>
        <taxon>Hexapoda</taxon>
        <taxon>Insecta</taxon>
        <taxon>Pterygota</taxon>
        <taxon>Neoptera</taxon>
        <taxon>Endopterygota</taxon>
        <taxon>Diptera</taxon>
        <taxon>Brachycera</taxon>
        <taxon>Muscomorpha</taxon>
        <taxon>Ephydroidea</taxon>
        <taxon>Drosophilidae</taxon>
        <taxon>Drosophila</taxon>
        <taxon>Sophophora</taxon>
    </lineage>
</organism>